<evidence type="ECO:0000313" key="2">
    <source>
        <dbReference type="EMBL" id="OSJ35700.1"/>
    </source>
</evidence>
<protein>
    <submittedName>
        <fullName evidence="2">Uncharacterized protein</fullName>
    </submittedName>
</protein>
<dbReference type="Proteomes" id="UP000193335">
    <property type="component" value="Unassembled WGS sequence"/>
</dbReference>
<evidence type="ECO:0000313" key="3">
    <source>
        <dbReference type="Proteomes" id="UP000193335"/>
    </source>
</evidence>
<name>A0A1Y2JXT7_BRAJP</name>
<feature type="region of interest" description="Disordered" evidence="1">
    <location>
        <begin position="1"/>
        <end position="76"/>
    </location>
</feature>
<evidence type="ECO:0000256" key="1">
    <source>
        <dbReference type="SAM" id="MobiDB-lite"/>
    </source>
</evidence>
<accession>A0A1Y2JXT7</accession>
<dbReference type="AlphaFoldDB" id="A0A1Y2JXT7"/>
<dbReference type="EMBL" id="NAFL01000213">
    <property type="protein sequence ID" value="OSJ35700.1"/>
    <property type="molecule type" value="Genomic_DNA"/>
</dbReference>
<gene>
    <name evidence="2" type="ORF">BSZ19_07655</name>
</gene>
<proteinExistence type="predicted"/>
<organism evidence="2 3">
    <name type="scientific">Bradyrhizobium japonicum</name>
    <dbReference type="NCBI Taxonomy" id="375"/>
    <lineage>
        <taxon>Bacteria</taxon>
        <taxon>Pseudomonadati</taxon>
        <taxon>Pseudomonadota</taxon>
        <taxon>Alphaproteobacteria</taxon>
        <taxon>Hyphomicrobiales</taxon>
        <taxon>Nitrobacteraceae</taxon>
        <taxon>Bradyrhizobium</taxon>
    </lineage>
</organism>
<feature type="compositionally biased region" description="Low complexity" evidence="1">
    <location>
        <begin position="46"/>
        <end position="55"/>
    </location>
</feature>
<comment type="caution">
    <text evidence="2">The sequence shown here is derived from an EMBL/GenBank/DDBJ whole genome shotgun (WGS) entry which is preliminary data.</text>
</comment>
<sequence>MVAFGWTSFTSGGGDASGAARPDRIRGKRRRRDAQRGDNGGRRIRAPCSRSWCSRRPSDRVRRSHSRRRKDRHTTTTTVVGDGVYKTKTEAESAVKTTKVCTAEGESGEGAARSAKKCTGLVTDVPVADEEGGQLLRPAITSNRSMKGRIRAG</sequence>
<reference evidence="2 3" key="1">
    <citation type="submission" date="2017-03" db="EMBL/GenBank/DDBJ databases">
        <title>Whole genome sequences of fourteen strains of Bradyrhizobium canariense and one strain of Bradyrhizobium japonicum isolated from Lupinus (Papilionoideae: Genisteae) species in Algeria.</title>
        <authorList>
            <person name="Crovadore J."/>
            <person name="Chekireb D."/>
            <person name="Brachmann A."/>
            <person name="Chablais R."/>
            <person name="Cochard B."/>
            <person name="Lefort F."/>
        </authorList>
    </citation>
    <scope>NUCLEOTIDE SEQUENCE [LARGE SCALE GENOMIC DNA]</scope>
    <source>
        <strain evidence="2 3">UBMA197</strain>
    </source>
</reference>
<feature type="compositionally biased region" description="Basic residues" evidence="1">
    <location>
        <begin position="62"/>
        <end position="72"/>
    </location>
</feature>